<dbReference type="SMART" id="SM00857">
    <property type="entry name" value="Resolvase"/>
    <property type="match status" value="1"/>
</dbReference>
<dbReference type="InterPro" id="IPR011109">
    <property type="entry name" value="DNA_bind_recombinase_dom"/>
</dbReference>
<dbReference type="Pfam" id="PF14287">
    <property type="entry name" value="DUF4368"/>
    <property type="match status" value="1"/>
</dbReference>
<proteinExistence type="predicted"/>
<dbReference type="AlphaFoldDB" id="A0A1I0FD72"/>
<dbReference type="PANTHER" id="PTHR30461">
    <property type="entry name" value="DNA-INVERTASE FROM LAMBDOID PROPHAGE"/>
    <property type="match status" value="1"/>
</dbReference>
<dbReference type="InterPro" id="IPR050639">
    <property type="entry name" value="SSR_resolvase"/>
</dbReference>
<dbReference type="Gene3D" id="3.40.50.1390">
    <property type="entry name" value="Resolvase, N-terminal catalytic domain"/>
    <property type="match status" value="1"/>
</dbReference>
<dbReference type="Pfam" id="PF13408">
    <property type="entry name" value="Zn_ribbon_recom"/>
    <property type="match status" value="1"/>
</dbReference>
<evidence type="ECO:0000259" key="2">
    <source>
        <dbReference type="PROSITE" id="PS51737"/>
    </source>
</evidence>
<evidence type="ECO:0000256" key="1">
    <source>
        <dbReference type="SAM" id="Coils"/>
    </source>
</evidence>
<gene>
    <name evidence="3" type="ORF">SAMN05216521_10139</name>
</gene>
<dbReference type="CDD" id="cd03770">
    <property type="entry name" value="SR_TndX_transposase"/>
    <property type="match status" value="1"/>
</dbReference>
<feature type="coiled-coil region" evidence="1">
    <location>
        <begin position="396"/>
        <end position="472"/>
    </location>
</feature>
<dbReference type="RefSeq" id="WP_081352049.1">
    <property type="nucleotide sequence ID" value="NZ_FOIO01000013.1"/>
</dbReference>
<feature type="domain" description="Recombinase" evidence="2">
    <location>
        <begin position="166"/>
        <end position="306"/>
    </location>
</feature>
<dbReference type="PROSITE" id="PS51737">
    <property type="entry name" value="RECOMBINASE_DNA_BIND"/>
    <property type="match status" value="1"/>
</dbReference>
<dbReference type="EMBL" id="FOIO01000013">
    <property type="protein sequence ID" value="SET55904.1"/>
    <property type="molecule type" value="Genomic_DNA"/>
</dbReference>
<name>A0A1I0FD72_9FIRM</name>
<dbReference type="InterPro" id="IPR036162">
    <property type="entry name" value="Resolvase-like_N_sf"/>
</dbReference>
<reference evidence="3 4" key="1">
    <citation type="submission" date="2016-10" db="EMBL/GenBank/DDBJ databases">
        <authorList>
            <person name="Varghese N."/>
            <person name="Submissions S."/>
        </authorList>
    </citation>
    <scope>NUCLEOTIDE SEQUENCE [LARGE SCALE GENOMIC DNA]</scope>
    <source>
        <strain evidence="3 4">NLAE-zl-C196</strain>
    </source>
</reference>
<accession>A0A1I0FD72</accession>
<dbReference type="InterPro" id="IPR025827">
    <property type="entry name" value="Zn_ribbon_recom_dom"/>
</dbReference>
<dbReference type="InterPro" id="IPR038109">
    <property type="entry name" value="DNA_bind_recomb_sf"/>
</dbReference>
<comment type="caution">
    <text evidence="3">The sequence shown here is derived from an EMBL/GenBank/DDBJ whole genome shotgun (WGS) entry which is preliminary data.</text>
</comment>
<dbReference type="Proteomes" id="UP000182121">
    <property type="component" value="Unassembled WGS sequence"/>
</dbReference>
<dbReference type="PANTHER" id="PTHR30461:SF23">
    <property type="entry name" value="DNA RECOMBINASE-RELATED"/>
    <property type="match status" value="1"/>
</dbReference>
<dbReference type="InterPro" id="IPR025378">
    <property type="entry name" value="DUF4368"/>
</dbReference>
<dbReference type="Pfam" id="PF07508">
    <property type="entry name" value="Recombinase"/>
    <property type="match status" value="1"/>
</dbReference>
<evidence type="ECO:0000313" key="4">
    <source>
        <dbReference type="Proteomes" id="UP000182121"/>
    </source>
</evidence>
<dbReference type="GO" id="GO:0003677">
    <property type="term" value="F:DNA binding"/>
    <property type="evidence" value="ECO:0007669"/>
    <property type="project" value="InterPro"/>
</dbReference>
<dbReference type="GO" id="GO:0000150">
    <property type="term" value="F:DNA strand exchange activity"/>
    <property type="evidence" value="ECO:0007669"/>
    <property type="project" value="InterPro"/>
</dbReference>
<protein>
    <submittedName>
        <fullName evidence="3">Site-specific DNA recombinase</fullName>
    </submittedName>
</protein>
<keyword evidence="1" id="KW-0175">Coiled coil</keyword>
<organism evidence="3 4">
    <name type="scientific">Enterocloster clostridioformis</name>
    <dbReference type="NCBI Taxonomy" id="1531"/>
    <lineage>
        <taxon>Bacteria</taxon>
        <taxon>Bacillati</taxon>
        <taxon>Bacillota</taxon>
        <taxon>Clostridia</taxon>
        <taxon>Lachnospirales</taxon>
        <taxon>Lachnospiraceae</taxon>
        <taxon>Enterocloster</taxon>
    </lineage>
</organism>
<dbReference type="SUPFAM" id="SSF53041">
    <property type="entry name" value="Resolvase-like"/>
    <property type="match status" value="1"/>
</dbReference>
<dbReference type="Gene3D" id="3.90.1750.20">
    <property type="entry name" value="Putative Large Serine Recombinase, Chain B, Domain 2"/>
    <property type="match status" value="1"/>
</dbReference>
<dbReference type="InterPro" id="IPR006119">
    <property type="entry name" value="Resolv_N"/>
</dbReference>
<sequence length="550" mass="63351">MTANTYMPEQITALYARLSQEDALDGDSNSIVNQKALLSKYAADNGFSNPVFFIDDGVSGVTFDRPNFNRMIAEIEAGNVGTVIVKDMSRLGRDYLKVGYYTEIFFVERDVRYIAINDGVDSAKGDNDFTPFRNLFNDFYAKDTSKKVRAIKKAQGMAGEHLTKPPYGYKVDPTDRKKWIVDEEAAAVVKRIFDLCVAGNGPMRIAKTLKADKILTTRAYYAKQKGKPLPDNPYSWNESTIVAVLERMDYCGHTVNFKSYSKSHKLKKRIPTTREQQAIFHNTHEAIVEEVVFERVQELRANKRRPTKAERQGMFSGLVFCADCGSKLHFATCKSFDVSQDHYRCARYKSNTGDCTAHFIREETLQQIIRQRIFAVTALFFDDITSFMDLIRRQRYDEAEKEMKRKRREVGQAKKRIAELDRIFKRIYEDDINGTISHERFLKLSAEYEAEQRELTEKVNAEQREVDTYEQDKSDFDSFAAVIRKYVGITELTPTIVNEFIKKIVVHAPEKIDGKRFQKVDIVFNFVGEIHFPTEPQTEAKDTEKQEKTA</sequence>
<evidence type="ECO:0000313" key="3">
    <source>
        <dbReference type="EMBL" id="SET55904.1"/>
    </source>
</evidence>
<dbReference type="Pfam" id="PF00239">
    <property type="entry name" value="Resolvase"/>
    <property type="match status" value="1"/>
</dbReference>